<accession>A0ABQ8TJS0</accession>
<gene>
    <name evidence="2" type="ORF">ANN_12668</name>
</gene>
<proteinExistence type="predicted"/>
<dbReference type="EMBL" id="JAJSOF020000009">
    <property type="protein sequence ID" value="KAJ4445982.1"/>
    <property type="molecule type" value="Genomic_DNA"/>
</dbReference>
<evidence type="ECO:0000256" key="1">
    <source>
        <dbReference type="SAM" id="MobiDB-lite"/>
    </source>
</evidence>
<sequence length="187" mass="20706">MAGLCEGGNEPPGSLKASDNAGEMSPGSSIKSYPVFARIGLRENPGKNLNQVTCPDRDLNPDHLVSRPDALTVTPQDGVVLILGVQFKVCHGSLYAVMWLADERREFNLPTLPQRCITYEAEKLRSKYGVHSAVGLKPDGLWRVLCINPFDNLVGFFRGFPHRKGKCRAIFWRILGPHLISLHLAKM</sequence>
<protein>
    <submittedName>
        <fullName evidence="2">Uncharacterized protein</fullName>
    </submittedName>
</protein>
<feature type="region of interest" description="Disordered" evidence="1">
    <location>
        <begin position="1"/>
        <end position="29"/>
    </location>
</feature>
<evidence type="ECO:0000313" key="3">
    <source>
        <dbReference type="Proteomes" id="UP001148838"/>
    </source>
</evidence>
<reference evidence="2 3" key="1">
    <citation type="journal article" date="2022" name="Allergy">
        <title>Genome assembly and annotation of Periplaneta americana reveal a comprehensive cockroach allergen profile.</title>
        <authorList>
            <person name="Wang L."/>
            <person name="Xiong Q."/>
            <person name="Saelim N."/>
            <person name="Wang L."/>
            <person name="Nong W."/>
            <person name="Wan A.T."/>
            <person name="Shi M."/>
            <person name="Liu X."/>
            <person name="Cao Q."/>
            <person name="Hui J.H.L."/>
            <person name="Sookrung N."/>
            <person name="Leung T.F."/>
            <person name="Tungtrongchitr A."/>
            <person name="Tsui S.K.W."/>
        </authorList>
    </citation>
    <scope>NUCLEOTIDE SEQUENCE [LARGE SCALE GENOMIC DNA]</scope>
    <source>
        <strain evidence="2">PWHHKU_190912</strain>
    </source>
</reference>
<evidence type="ECO:0000313" key="2">
    <source>
        <dbReference type="EMBL" id="KAJ4445982.1"/>
    </source>
</evidence>
<dbReference type="Proteomes" id="UP001148838">
    <property type="component" value="Unassembled WGS sequence"/>
</dbReference>
<name>A0ABQ8TJS0_PERAM</name>
<keyword evidence="3" id="KW-1185">Reference proteome</keyword>
<organism evidence="2 3">
    <name type="scientific">Periplaneta americana</name>
    <name type="common">American cockroach</name>
    <name type="synonym">Blatta americana</name>
    <dbReference type="NCBI Taxonomy" id="6978"/>
    <lineage>
        <taxon>Eukaryota</taxon>
        <taxon>Metazoa</taxon>
        <taxon>Ecdysozoa</taxon>
        <taxon>Arthropoda</taxon>
        <taxon>Hexapoda</taxon>
        <taxon>Insecta</taxon>
        <taxon>Pterygota</taxon>
        <taxon>Neoptera</taxon>
        <taxon>Polyneoptera</taxon>
        <taxon>Dictyoptera</taxon>
        <taxon>Blattodea</taxon>
        <taxon>Blattoidea</taxon>
        <taxon>Blattidae</taxon>
        <taxon>Blattinae</taxon>
        <taxon>Periplaneta</taxon>
    </lineage>
</organism>
<comment type="caution">
    <text evidence="2">The sequence shown here is derived from an EMBL/GenBank/DDBJ whole genome shotgun (WGS) entry which is preliminary data.</text>
</comment>